<accession>C7MHP2</accession>
<keyword evidence="2" id="KW-0472">Membrane</keyword>
<evidence type="ECO:0000256" key="2">
    <source>
        <dbReference type="SAM" id="Phobius"/>
    </source>
</evidence>
<gene>
    <name evidence="3" type="ordered locus">Bfae_27930</name>
</gene>
<dbReference type="HOGENOM" id="CLU_838556_0_0_11"/>
<dbReference type="PATRIC" id="fig|446465.5.peg.2754"/>
<name>C7MHP2_BRAFD</name>
<protein>
    <submittedName>
        <fullName evidence="3">Uncharacterized protein</fullName>
    </submittedName>
</protein>
<evidence type="ECO:0000313" key="3">
    <source>
        <dbReference type="EMBL" id="ACU86559.1"/>
    </source>
</evidence>
<dbReference type="STRING" id="446465.Bfae_27930"/>
<evidence type="ECO:0000256" key="1">
    <source>
        <dbReference type="SAM" id="MobiDB-lite"/>
    </source>
</evidence>
<keyword evidence="2" id="KW-1133">Transmembrane helix</keyword>
<organism evidence="3 4">
    <name type="scientific">Brachybacterium faecium (strain ATCC 43885 / DSM 4810 / JCM 11609 / LMG 19847 / NBRC 14762 / NCIMB 9860 / 6-10)</name>
    <dbReference type="NCBI Taxonomy" id="446465"/>
    <lineage>
        <taxon>Bacteria</taxon>
        <taxon>Bacillati</taxon>
        <taxon>Actinomycetota</taxon>
        <taxon>Actinomycetes</taxon>
        <taxon>Micrococcales</taxon>
        <taxon>Dermabacteraceae</taxon>
        <taxon>Brachybacterium</taxon>
    </lineage>
</organism>
<feature type="transmembrane region" description="Helical" evidence="2">
    <location>
        <begin position="40"/>
        <end position="58"/>
    </location>
</feature>
<proteinExistence type="predicted"/>
<dbReference type="KEGG" id="bfa:Bfae_27930"/>
<dbReference type="AlphaFoldDB" id="C7MHP2"/>
<feature type="region of interest" description="Disordered" evidence="1">
    <location>
        <begin position="132"/>
        <end position="161"/>
    </location>
</feature>
<sequence length="331" mass="36033">MRQLRGLRPRSVSEGALALVPVVIAAVAAVMLVLSPGSRPLLAAAAFGLVLTTASLWLKDRRDEARHQAAQRRLAALQHEVVAAGEAEQKELSRILYFTGAGPHTKATVGNIRKDLHRVSSAVSRIEEATETMSLGHGAGGAPSAPASPFRRSPGENRASQPLKHLTAETAAGRIAASVAPDPQRTRRLSALLEERPGEEPQPALVQTIALPGTVAKLQEHYTVRPLRPDLMELQEETSFLVVEARALRSGIWHGTLHASHGRRYRELRDLLLAARQRSVLVIHLDDDDAPWHFDAELRSRAHLTLSPGTEPCHTPWAPDRPLDIVSILSE</sequence>
<keyword evidence="2" id="KW-0812">Transmembrane</keyword>
<dbReference type="EMBL" id="CP001643">
    <property type="protein sequence ID" value="ACU86559.1"/>
    <property type="molecule type" value="Genomic_DNA"/>
</dbReference>
<keyword evidence="4" id="KW-1185">Reference proteome</keyword>
<feature type="compositionally biased region" description="Low complexity" evidence="1">
    <location>
        <begin position="142"/>
        <end position="152"/>
    </location>
</feature>
<dbReference type="Proteomes" id="UP000001919">
    <property type="component" value="Chromosome"/>
</dbReference>
<reference evidence="3 4" key="1">
    <citation type="journal article" date="2009" name="Stand. Genomic Sci.">
        <title>Complete genome sequence of Brachybacterium faecium type strain (Schefferle 6-10).</title>
        <authorList>
            <person name="Lapidus A."/>
            <person name="Pukall R."/>
            <person name="Labuttii K."/>
            <person name="Copeland A."/>
            <person name="Del Rio T.G."/>
            <person name="Nolan M."/>
            <person name="Chen F."/>
            <person name="Lucas S."/>
            <person name="Tice H."/>
            <person name="Cheng J.F."/>
            <person name="Bruce D."/>
            <person name="Goodwin L."/>
            <person name="Pitluck S."/>
            <person name="Rohde M."/>
            <person name="Goker M."/>
            <person name="Pati A."/>
            <person name="Ivanova N."/>
            <person name="Mavrommatis K."/>
            <person name="Chen A."/>
            <person name="Palaniappan K."/>
            <person name="D'haeseleer P."/>
            <person name="Chain P."/>
            <person name="Bristow J."/>
            <person name="Eisen J.A."/>
            <person name="Markowitz V."/>
            <person name="Hugenholtz P."/>
            <person name="Kyrpides N.C."/>
            <person name="Klenk H.P."/>
        </authorList>
    </citation>
    <scope>NUCLEOTIDE SEQUENCE [LARGE SCALE GENOMIC DNA]</scope>
    <source>
        <strain evidence="4">ATCC 43885 / DSM 4810 / JCM 11609 / LMG 19847 / NBRC 14762 / NCIMB 9860 / 6-10</strain>
    </source>
</reference>
<feature type="transmembrane region" description="Helical" evidence="2">
    <location>
        <begin position="12"/>
        <end position="34"/>
    </location>
</feature>
<evidence type="ECO:0000313" key="4">
    <source>
        <dbReference type="Proteomes" id="UP000001919"/>
    </source>
</evidence>